<dbReference type="EMBL" id="BNBA01000024">
    <property type="protein sequence ID" value="GHH57254.1"/>
    <property type="molecule type" value="Genomic_DNA"/>
</dbReference>
<dbReference type="PANTHER" id="PTHR35813">
    <property type="entry name" value="INNER MEMBRANE PROTEIN YBAN"/>
    <property type="match status" value="1"/>
</dbReference>
<feature type="transmembrane region" description="Helical" evidence="2">
    <location>
        <begin position="25"/>
        <end position="58"/>
    </location>
</feature>
<accession>A0A919F9F0</accession>
<organism evidence="3 4">
    <name type="scientific">Xanthomonas boreopolis</name>
    <dbReference type="NCBI Taxonomy" id="86183"/>
    <lineage>
        <taxon>Bacteria</taxon>
        <taxon>Pseudomonadati</taxon>
        <taxon>Pseudomonadota</taxon>
        <taxon>Gammaproteobacteria</taxon>
        <taxon>Lysobacterales</taxon>
        <taxon>Lysobacteraceae</taxon>
        <taxon>Xanthomonas</taxon>
    </lineage>
</organism>
<dbReference type="Proteomes" id="UP000623958">
    <property type="component" value="Unassembled WGS sequence"/>
</dbReference>
<keyword evidence="1" id="KW-0997">Cell inner membrane</keyword>
<dbReference type="PIRSF" id="PIRSF016789">
    <property type="entry name" value="DUF454"/>
    <property type="match status" value="1"/>
</dbReference>
<keyword evidence="1 2" id="KW-0472">Membrane</keyword>
<feature type="transmembrane region" description="Helical" evidence="2">
    <location>
        <begin position="94"/>
        <end position="111"/>
    </location>
</feature>
<keyword evidence="4" id="KW-1185">Reference proteome</keyword>
<evidence type="ECO:0000313" key="4">
    <source>
        <dbReference type="Proteomes" id="UP000623958"/>
    </source>
</evidence>
<proteinExistence type="predicted"/>
<dbReference type="GO" id="GO:0005886">
    <property type="term" value="C:plasma membrane"/>
    <property type="evidence" value="ECO:0007669"/>
    <property type="project" value="UniProtKB-SubCell"/>
</dbReference>
<keyword evidence="2" id="KW-0812">Transmembrane</keyword>
<evidence type="ECO:0000256" key="1">
    <source>
        <dbReference type="PIRNR" id="PIRNR016789"/>
    </source>
</evidence>
<keyword evidence="2" id="KW-1133">Transmembrane helix</keyword>
<dbReference type="RefSeq" id="WP_434029660.1">
    <property type="nucleotide sequence ID" value="NZ_BNBA01000024.1"/>
</dbReference>
<feature type="transmembrane region" description="Helical" evidence="2">
    <location>
        <begin position="117"/>
        <end position="133"/>
    </location>
</feature>
<dbReference type="InterPro" id="IPR007401">
    <property type="entry name" value="DUF454"/>
</dbReference>
<evidence type="ECO:0000313" key="3">
    <source>
        <dbReference type="EMBL" id="GHH57254.1"/>
    </source>
</evidence>
<comment type="caution">
    <text evidence="3">The sequence shown here is derived from an EMBL/GenBank/DDBJ whole genome shotgun (WGS) entry which is preliminary data.</text>
</comment>
<gene>
    <name evidence="3" type="ORF">GCM10009090_28160</name>
</gene>
<protein>
    <recommendedName>
        <fullName evidence="1">Inner membrane protein</fullName>
    </recommendedName>
</protein>
<dbReference type="Pfam" id="PF04304">
    <property type="entry name" value="DUF454"/>
    <property type="match status" value="1"/>
</dbReference>
<evidence type="ECO:0000256" key="2">
    <source>
        <dbReference type="SAM" id="Phobius"/>
    </source>
</evidence>
<reference evidence="3" key="2">
    <citation type="submission" date="2020-09" db="EMBL/GenBank/DDBJ databases">
        <authorList>
            <person name="Sun Q."/>
            <person name="Ohkuma M."/>
        </authorList>
    </citation>
    <scope>NUCLEOTIDE SEQUENCE</scope>
    <source>
        <strain evidence="3">JCM 13306</strain>
    </source>
</reference>
<name>A0A919F9F0_9XANT</name>
<dbReference type="PANTHER" id="PTHR35813:SF1">
    <property type="entry name" value="INNER MEMBRANE PROTEIN YBAN"/>
    <property type="match status" value="1"/>
</dbReference>
<keyword evidence="1" id="KW-1003">Cell membrane</keyword>
<reference evidence="3" key="1">
    <citation type="journal article" date="2014" name="Int. J. Syst. Evol. Microbiol.">
        <title>Complete genome sequence of Corynebacterium casei LMG S-19264T (=DSM 44701T), isolated from a smear-ripened cheese.</title>
        <authorList>
            <consortium name="US DOE Joint Genome Institute (JGI-PGF)"/>
            <person name="Walter F."/>
            <person name="Albersmeier A."/>
            <person name="Kalinowski J."/>
            <person name="Ruckert C."/>
        </authorList>
    </citation>
    <scope>NUCLEOTIDE SEQUENCE</scope>
    <source>
        <strain evidence="3">JCM 13306</strain>
    </source>
</reference>
<dbReference type="AlphaFoldDB" id="A0A919F9F0"/>
<comment type="subcellular location">
    <subcellularLocation>
        <location evidence="1">Cell inner membrane</location>
        <topology evidence="1">Multi-pass membrane protein</topology>
    </subcellularLocation>
</comment>
<sequence length="143" mass="15639">MTDPGSPAPDSGPPAVRPVRFRWAWWLLAYASLGTGIVGIFVPGLPTTVFILVAAWAATRGSEKLRHRLVTHPRFGPAILDWENHGAVSRRGKWMASLAMAACAAIVLAFVSRPWVWAVSIGPMAVVAIWLWLRPEPPRRDGP</sequence>